<name>A0A1X1DEB5_9GAMM</name>
<proteinExistence type="predicted"/>
<protein>
    <recommendedName>
        <fullName evidence="3">DUF4123 domain-containing protein</fullName>
    </recommendedName>
</protein>
<sequence length="261" mass="29180">MGSSAPAQRFAEPPMAAPQPPLAALACYRLQSPAAGDVSASALPDYPQGIYSEDDFLLFAADPWTPSAAVLEEIAGLSDQRPELNCFLISLAPRSLTSGLHASVQLFQQLQTQRAWRQNNFAVILRAGLAKTAAPLETLQDVMLAGLLNSQSVWLINAAEESEVTTENPALAYQQFMSEYEKVTRLSHFIPERNRYRQSYLRNGLMQLVQQELNHESQFSDNVRYALSYFADDFPAKGVMEKLMLKQPDIYFSLMKVRKSR</sequence>
<comment type="caution">
    <text evidence="1">The sequence shown here is derived from an EMBL/GenBank/DDBJ whole genome shotgun (WGS) entry which is preliminary data.</text>
</comment>
<dbReference type="EMBL" id="MLFS01000003">
    <property type="protein sequence ID" value="ORM74954.1"/>
    <property type="molecule type" value="Genomic_DNA"/>
</dbReference>
<dbReference type="STRING" id="1076551.HA48_01860"/>
<reference evidence="1 2" key="1">
    <citation type="journal article" date="2017" name="Antonie Van Leeuwenhoek">
        <title>Phylogenomic resolution of the bacterial genus Pantoea and its relationship with Erwinia and Tatumella.</title>
        <authorList>
            <person name="Palmer M."/>
            <person name="Steenkamp E.T."/>
            <person name="Coetzee M.P."/>
            <person name="Chan W.Y."/>
            <person name="van Zyl E."/>
            <person name="De Maayer P."/>
            <person name="Coutinho T.A."/>
            <person name="Blom J."/>
            <person name="Smits T.H."/>
            <person name="Duffy B."/>
            <person name="Venter S.N."/>
        </authorList>
    </citation>
    <scope>NUCLEOTIDE SEQUENCE [LARGE SCALE GENOMIC DNA]</scope>
    <source>
        <strain evidence="1 2">LMG 26277</strain>
    </source>
</reference>
<evidence type="ECO:0000313" key="2">
    <source>
        <dbReference type="Proteomes" id="UP000193104"/>
    </source>
</evidence>
<dbReference type="OrthoDB" id="6537791at2"/>
<gene>
    <name evidence="1" type="ORF">HA48_01860</name>
</gene>
<keyword evidence="2" id="KW-1185">Reference proteome</keyword>
<dbReference type="AlphaFoldDB" id="A0A1X1DEB5"/>
<evidence type="ECO:0008006" key="3">
    <source>
        <dbReference type="Google" id="ProtNLM"/>
    </source>
</evidence>
<evidence type="ECO:0000313" key="1">
    <source>
        <dbReference type="EMBL" id="ORM74954.1"/>
    </source>
</evidence>
<dbReference type="Proteomes" id="UP000193104">
    <property type="component" value="Unassembled WGS sequence"/>
</dbReference>
<dbReference type="RefSeq" id="WP_128599523.1">
    <property type="nucleotide sequence ID" value="NZ_MLFS01000003.1"/>
</dbReference>
<accession>A0A1X1DEB5</accession>
<organism evidence="1 2">
    <name type="scientific">Pantoea wallisii</name>
    <dbReference type="NCBI Taxonomy" id="1076551"/>
    <lineage>
        <taxon>Bacteria</taxon>
        <taxon>Pseudomonadati</taxon>
        <taxon>Pseudomonadota</taxon>
        <taxon>Gammaproteobacteria</taxon>
        <taxon>Enterobacterales</taxon>
        <taxon>Erwiniaceae</taxon>
        <taxon>Pantoea</taxon>
    </lineage>
</organism>